<organism evidence="2 3">
    <name type="scientific">Roseicyclus persicicus</name>
    <dbReference type="NCBI Taxonomy" id="2650661"/>
    <lineage>
        <taxon>Bacteria</taxon>
        <taxon>Pseudomonadati</taxon>
        <taxon>Pseudomonadota</taxon>
        <taxon>Alphaproteobacteria</taxon>
        <taxon>Rhodobacterales</taxon>
        <taxon>Roseobacteraceae</taxon>
        <taxon>Roseicyclus</taxon>
    </lineage>
</organism>
<dbReference type="Pfam" id="PF04577">
    <property type="entry name" value="Glyco_transf_61"/>
    <property type="match status" value="1"/>
</dbReference>
<reference evidence="2 3" key="1">
    <citation type="submission" date="2020-04" db="EMBL/GenBank/DDBJ databases">
        <authorList>
            <person name="Yoon J."/>
        </authorList>
    </citation>
    <scope>NUCLEOTIDE SEQUENCE [LARGE SCALE GENOMIC DNA]</scope>
    <source>
        <strain evidence="2 3">KMU-115</strain>
    </source>
</reference>
<dbReference type="RefSeq" id="WP_168622404.1">
    <property type="nucleotide sequence ID" value="NZ_JAAZQQ010000002.1"/>
</dbReference>
<dbReference type="Proteomes" id="UP000526408">
    <property type="component" value="Unassembled WGS sequence"/>
</dbReference>
<protein>
    <submittedName>
        <fullName evidence="2">Glycosyltransferase family 61 protein</fullName>
    </submittedName>
</protein>
<keyword evidence="3" id="KW-1185">Reference proteome</keyword>
<dbReference type="InterPro" id="IPR049625">
    <property type="entry name" value="Glyco_transf_61_cat"/>
</dbReference>
<evidence type="ECO:0000259" key="1">
    <source>
        <dbReference type="Pfam" id="PF04577"/>
    </source>
</evidence>
<comment type="caution">
    <text evidence="2">The sequence shown here is derived from an EMBL/GenBank/DDBJ whole genome shotgun (WGS) entry which is preliminary data.</text>
</comment>
<proteinExistence type="predicted"/>
<sequence>MALDGHPLCLPDDPTYALDVYTRAVAPRRCEAWLLRGDIVVEPLHRGILLDGRPVEPTSLVRAETAAGLAARKATEQGPAEPPEQAPIDAAIHLQHLWEGSFFDAPHSLLPRIFQAEDLGIDPAIPLLVSEAFLLHSKAADFLQPLVAGRRRIVVHRHGHRLRCRSLYLLDPYRFDRASWDRISAATPAADPPAPIGPRIALIRGSNAFLRRVTRGYDILVEALCAAGFDRVDPGALSVGQQKRIFAAATHIVTENGGALTNIMHRLGRPLRIDSLIAADYRTTTFQVMSTMYGYDFRSHVLPSTRTAAGIEMQLDRDTAAAILASARETE</sequence>
<feature type="domain" description="Glycosyltransferase 61 catalytic" evidence="1">
    <location>
        <begin position="158"/>
        <end position="264"/>
    </location>
</feature>
<accession>A0A7X6GX43</accession>
<dbReference type="AlphaFoldDB" id="A0A7X6GX43"/>
<gene>
    <name evidence="2" type="ORF">HCU73_05315</name>
</gene>
<evidence type="ECO:0000313" key="3">
    <source>
        <dbReference type="Proteomes" id="UP000526408"/>
    </source>
</evidence>
<dbReference type="EMBL" id="JAAZQQ010000002">
    <property type="protein sequence ID" value="NKX44000.1"/>
    <property type="molecule type" value="Genomic_DNA"/>
</dbReference>
<dbReference type="GO" id="GO:0016757">
    <property type="term" value="F:glycosyltransferase activity"/>
    <property type="evidence" value="ECO:0007669"/>
    <property type="project" value="InterPro"/>
</dbReference>
<name>A0A7X6GX43_9RHOB</name>
<evidence type="ECO:0000313" key="2">
    <source>
        <dbReference type="EMBL" id="NKX44000.1"/>
    </source>
</evidence>
<keyword evidence="2" id="KW-0808">Transferase</keyword>